<gene>
    <name evidence="4" type="ORF">R3L15_11575</name>
    <name evidence="3" type="ORF">R3L16_10015</name>
</gene>
<organism evidence="3 5">
    <name type="scientific">Mangrovimonas cancribranchiae</name>
    <dbReference type="NCBI Taxonomy" id="3080055"/>
    <lineage>
        <taxon>Bacteria</taxon>
        <taxon>Pseudomonadati</taxon>
        <taxon>Bacteroidota</taxon>
        <taxon>Flavobacteriia</taxon>
        <taxon>Flavobacteriales</taxon>
        <taxon>Flavobacteriaceae</taxon>
        <taxon>Mangrovimonas</taxon>
    </lineage>
</organism>
<proteinExistence type="predicted"/>
<sequence length="123" mass="14027">MAKHSLLIAIAYTVVLTLACLISIDFNKVSDIAPSFSDKIFHFLAYALLTFLWMRAFIFHLKMLKQKAIRSSLLFSIIFGIIIEVLQMTLTSTRSFDFWDILSNTLGVLFTVFVLSKSKIGQR</sequence>
<dbReference type="PROSITE" id="PS51257">
    <property type="entry name" value="PROKAR_LIPOPROTEIN"/>
    <property type="match status" value="1"/>
</dbReference>
<keyword evidence="5" id="KW-1185">Reference proteome</keyword>
<dbReference type="NCBIfam" id="NF037970">
    <property type="entry name" value="vanZ_1"/>
    <property type="match status" value="1"/>
</dbReference>
<feature type="transmembrane region" description="Helical" evidence="1">
    <location>
        <begin position="7"/>
        <end position="24"/>
    </location>
</feature>
<protein>
    <submittedName>
        <fullName evidence="3">VanZ family protein</fullName>
    </submittedName>
</protein>
<reference evidence="3 5" key="1">
    <citation type="submission" date="2023-10" db="EMBL/GenBank/DDBJ databases">
        <title>Culture-based analysis of two novel bacteria associated with mangrove crab gills.</title>
        <authorList>
            <person name="Yang X."/>
            <person name="Garuglieri E."/>
            <person name="Van Goethem M.W."/>
            <person name="Fusi M."/>
            <person name="Marasco R."/>
            <person name="Daffonchio D.G."/>
        </authorList>
    </citation>
    <scope>NUCLEOTIDE SEQUENCE [LARGE SCALE GENOMIC DNA]</scope>
    <source>
        <strain evidence="4">UG2-1</strain>
        <strain evidence="3">UG2-2</strain>
        <strain evidence="5">UG2_2</strain>
    </source>
</reference>
<dbReference type="InterPro" id="IPR006976">
    <property type="entry name" value="VanZ-like"/>
</dbReference>
<evidence type="ECO:0000313" key="5">
    <source>
        <dbReference type="Proteomes" id="UP001368318"/>
    </source>
</evidence>
<dbReference type="Pfam" id="PF04892">
    <property type="entry name" value="VanZ"/>
    <property type="match status" value="1"/>
</dbReference>
<dbReference type="EMBL" id="CP136924">
    <property type="protein sequence ID" value="WXA02084.1"/>
    <property type="molecule type" value="Genomic_DNA"/>
</dbReference>
<dbReference type="RefSeq" id="WP_338731854.1">
    <property type="nucleotide sequence ID" value="NZ_CP136924.1"/>
</dbReference>
<dbReference type="PANTHER" id="PTHR28008">
    <property type="entry name" value="DOMAIN PROTEIN, PUTATIVE (AFU_ORTHOLOGUE AFUA_3G10980)-RELATED"/>
    <property type="match status" value="1"/>
</dbReference>
<evidence type="ECO:0000259" key="2">
    <source>
        <dbReference type="Pfam" id="PF04892"/>
    </source>
</evidence>
<evidence type="ECO:0000313" key="4">
    <source>
        <dbReference type="EMBL" id="WXA12755.1"/>
    </source>
</evidence>
<accession>A0AAU6NWY5</accession>
<dbReference type="Proteomes" id="UP001368318">
    <property type="component" value="Chromosome"/>
</dbReference>
<dbReference type="EMBL" id="CP136925">
    <property type="protein sequence ID" value="WXA12755.1"/>
    <property type="molecule type" value="Genomic_DNA"/>
</dbReference>
<keyword evidence="1" id="KW-1133">Transmembrane helix</keyword>
<keyword evidence="1" id="KW-0472">Membrane</keyword>
<feature type="transmembrane region" description="Helical" evidence="1">
    <location>
        <begin position="73"/>
        <end position="90"/>
    </location>
</feature>
<evidence type="ECO:0000256" key="1">
    <source>
        <dbReference type="SAM" id="Phobius"/>
    </source>
</evidence>
<dbReference type="AlphaFoldDB" id="A0AAU6NWY5"/>
<name>A0AAU6NWY5_9FLAO</name>
<evidence type="ECO:0000313" key="3">
    <source>
        <dbReference type="EMBL" id="WXA02084.1"/>
    </source>
</evidence>
<dbReference type="KEGG" id="mcaa:R3L15_11575"/>
<feature type="domain" description="VanZ-like" evidence="2">
    <location>
        <begin position="37"/>
        <end position="114"/>
    </location>
</feature>
<feature type="transmembrane region" description="Helical" evidence="1">
    <location>
        <begin position="40"/>
        <end position="61"/>
    </location>
</feature>
<dbReference type="PANTHER" id="PTHR28008:SF1">
    <property type="entry name" value="DOMAIN PROTEIN, PUTATIVE (AFU_ORTHOLOGUE AFUA_3G10980)-RELATED"/>
    <property type="match status" value="1"/>
</dbReference>
<keyword evidence="1" id="KW-0812">Transmembrane</keyword>
<feature type="transmembrane region" description="Helical" evidence="1">
    <location>
        <begin position="96"/>
        <end position="115"/>
    </location>
</feature>